<proteinExistence type="predicted"/>
<accession>A0A7T8QUG3</accession>
<dbReference type="AlphaFoldDB" id="A0A7T8QUG3"/>
<organism evidence="1 2">
    <name type="scientific">Caligus rogercresseyi</name>
    <name type="common">Sea louse</name>
    <dbReference type="NCBI Taxonomy" id="217165"/>
    <lineage>
        <taxon>Eukaryota</taxon>
        <taxon>Metazoa</taxon>
        <taxon>Ecdysozoa</taxon>
        <taxon>Arthropoda</taxon>
        <taxon>Crustacea</taxon>
        <taxon>Multicrustacea</taxon>
        <taxon>Hexanauplia</taxon>
        <taxon>Copepoda</taxon>
        <taxon>Siphonostomatoida</taxon>
        <taxon>Caligidae</taxon>
        <taxon>Caligus</taxon>
    </lineage>
</organism>
<evidence type="ECO:0000313" key="1">
    <source>
        <dbReference type="EMBL" id="QQP55507.1"/>
    </source>
</evidence>
<keyword evidence="2" id="KW-1185">Reference proteome</keyword>
<gene>
    <name evidence="1" type="ORF">FKW44_008713</name>
</gene>
<reference evidence="2" key="1">
    <citation type="submission" date="2021-01" db="EMBL/GenBank/DDBJ databases">
        <title>Caligus Genome Assembly.</title>
        <authorList>
            <person name="Gallardo-Escarate C."/>
        </authorList>
    </citation>
    <scope>NUCLEOTIDE SEQUENCE [LARGE SCALE GENOMIC DNA]</scope>
</reference>
<name>A0A7T8QUG3_CALRO</name>
<evidence type="ECO:0008006" key="3">
    <source>
        <dbReference type="Google" id="ProtNLM"/>
    </source>
</evidence>
<dbReference type="EMBL" id="CP045894">
    <property type="protein sequence ID" value="QQP55507.1"/>
    <property type="molecule type" value="Genomic_DNA"/>
</dbReference>
<dbReference type="Proteomes" id="UP000595437">
    <property type="component" value="Chromosome 5"/>
</dbReference>
<evidence type="ECO:0000313" key="2">
    <source>
        <dbReference type="Proteomes" id="UP000595437"/>
    </source>
</evidence>
<sequence>MHKWGGRKTITWYDNLLKSRTVFAELGGELGVNNSDERLSTRRNTVNYCVELSFSRAMEELERPIHKVAYADDLALCVRGTDRRTLFCLCKMH</sequence>
<dbReference type="OrthoDB" id="6368401at2759"/>
<protein>
    <recommendedName>
        <fullName evidence="3">Reverse transcriptase domain-containing protein</fullName>
    </recommendedName>
</protein>